<dbReference type="GeneID" id="37877496"/>
<dbReference type="InterPro" id="IPR010650">
    <property type="entry name" value="PrkA_C"/>
</dbReference>
<dbReference type="Pfam" id="PF06798">
    <property type="entry name" value="PrkA"/>
    <property type="match status" value="1"/>
</dbReference>
<dbReference type="EMBL" id="CP025066">
    <property type="protein sequence ID" value="AUX08784.1"/>
    <property type="molecule type" value="Genomic_DNA"/>
</dbReference>
<dbReference type="SMART" id="SM00763">
    <property type="entry name" value="AAA_PrkA"/>
    <property type="match status" value="1"/>
</dbReference>
<keyword evidence="4" id="KW-1185">Reference proteome</keyword>
<organism evidence="3 4">
    <name type="scientific">Halalkaliarchaeum desulfuricum</name>
    <dbReference type="NCBI Taxonomy" id="2055893"/>
    <lineage>
        <taxon>Archaea</taxon>
        <taxon>Methanobacteriati</taxon>
        <taxon>Methanobacteriota</taxon>
        <taxon>Stenosarchaea group</taxon>
        <taxon>Halobacteria</taxon>
        <taxon>Halobacteriales</taxon>
        <taxon>Haloferacaceae</taxon>
        <taxon>Halalkaliarchaeum</taxon>
    </lineage>
</organism>
<feature type="domain" description="PrkA AAA" evidence="2">
    <location>
        <begin position="29"/>
        <end position="465"/>
    </location>
</feature>
<gene>
    <name evidence="3" type="primary">prkA</name>
    <name evidence="3" type="ORF">AArcSl_1150</name>
</gene>
<dbReference type="Proteomes" id="UP000263012">
    <property type="component" value="Chromosome"/>
</dbReference>
<dbReference type="PANTHER" id="PTHR30267:SF2">
    <property type="entry name" value="PROTEIN PRKA"/>
    <property type="match status" value="1"/>
</dbReference>
<dbReference type="InterPro" id="IPR013153">
    <property type="entry name" value="Prk_AAA"/>
</dbReference>
<accession>A0A343TI62</accession>
<evidence type="ECO:0000313" key="3">
    <source>
        <dbReference type="EMBL" id="AUX08784.1"/>
    </source>
</evidence>
<evidence type="ECO:0000256" key="1">
    <source>
        <dbReference type="SAM" id="MobiDB-lite"/>
    </source>
</evidence>
<dbReference type="GO" id="GO:0004672">
    <property type="term" value="F:protein kinase activity"/>
    <property type="evidence" value="ECO:0007669"/>
    <property type="project" value="TreeGrafter"/>
</dbReference>
<evidence type="ECO:0000259" key="2">
    <source>
        <dbReference type="SMART" id="SM00763"/>
    </source>
</evidence>
<dbReference type="AlphaFoldDB" id="A0A343TI62"/>
<reference evidence="4" key="1">
    <citation type="submission" date="2017-11" db="EMBL/GenBank/DDBJ databases">
        <title>Phenotypic and genomic properties of facultatively anaerobic sulfur-reducing natronoarchaea from hypersaline soda lakes.</title>
        <authorList>
            <person name="Sorokin D.Y."/>
            <person name="Kublanov I.V."/>
            <person name="Roman P."/>
            <person name="Sinninghe Damste J.S."/>
            <person name="Golyshin P.N."/>
            <person name="Rojo D."/>
            <person name="Ciordia S."/>
            <person name="Mena M.D.C."/>
            <person name="Ferrer M."/>
            <person name="Messina E."/>
            <person name="Smedile F."/>
            <person name="La Spada G."/>
            <person name="La Cono V."/>
            <person name="Yakimov M.M."/>
        </authorList>
    </citation>
    <scope>NUCLEOTIDE SEQUENCE [LARGE SCALE GENOMIC DNA]</scope>
    <source>
        <strain evidence="4">AArc-Sl</strain>
    </source>
</reference>
<feature type="region of interest" description="Disordered" evidence="1">
    <location>
        <begin position="486"/>
        <end position="527"/>
    </location>
</feature>
<feature type="compositionally biased region" description="Basic and acidic residues" evidence="1">
    <location>
        <begin position="499"/>
        <end position="524"/>
    </location>
</feature>
<dbReference type="PANTHER" id="PTHR30267">
    <property type="entry name" value="PROTEIN KINASE PRKA"/>
    <property type="match status" value="1"/>
</dbReference>
<name>A0A343TI62_9EURY</name>
<evidence type="ECO:0000313" key="4">
    <source>
        <dbReference type="Proteomes" id="UP000263012"/>
    </source>
</evidence>
<protein>
    <submittedName>
        <fullName evidence="3">Serine protein kinase</fullName>
    </submittedName>
</protein>
<dbReference type="RefSeq" id="WP_119816294.1">
    <property type="nucleotide sequence ID" value="NZ_CP025066.1"/>
</dbReference>
<keyword evidence="3" id="KW-0418">Kinase</keyword>
<keyword evidence="3" id="KW-0808">Transferase</keyword>
<dbReference type="Pfam" id="PF08298">
    <property type="entry name" value="AAA_PrkA"/>
    <property type="match status" value="1"/>
</dbReference>
<dbReference type="KEGG" id="hdf:AArcSl_1150"/>
<proteinExistence type="predicted"/>
<sequence length="780" mass="86702">MSEGGRPADADAYRRAADEALSEAFEPPMSLSEYVDAAFSDPQIAAGAARYLLDAIESAGTRTVFERGERMTRYRFFDDPYGDGEHAVLGNTATLNAFVDDLRAIVTGRGKTEKIIWFDGPTATGKSELKRCLVNGLRGYSRTPEGRRYTLEWNVAGATQDRSLGYGDGYADEEDWHASPVQVHPLSVFPREVREEIVDDLSELVDGEISVPGELDPFSREAYDYLEERYRRSGRNDLFSAVTDGEHCRVKNYLVDVGRGIGILHAEDDGTPKERLVGSWMPGMLRELDSRGRKNPQAFSYDGVLSQGNGLLSVVEDASQHADLLRKLLNVPDEGHVKLDKGIGMDVDTQLIVISNPDLDVELDQYADRDGTDPLKALKRRLDRHEFRYLTDRTLEAELIRRELTGESEVWATAAGIDPDERVREAVHVPIHDGTGLVRELAPHAVAAAATYNVVTRLDADRLPPDLGTVETAILLEQGYVQTGDERREIDEFDFGGEGGRDGGRDGGRTGDRGGARTRSHDGRSGIPVTFTRDVIAELLEEPRDRSHPELSVENVIMPDDVLDAMANGLATAPVFSRAETTEFESRVAAVKSHVRDRQEADVLDAMLSEVGVDEAAVTEYVEHVYAWDTGGTVDTSRGEVEPDPLVMKLFETEQLGRFDEADYEGSSPGDDVAEFRRTKVIAALNRYAWEHRDEDFSVERVDLQEVPIIQTVLEADSWDDVRRLFPDFDPGQWADPPVDTETATVKRQTIDRLCERGYSPASAELTTGRVLREVAHEWD</sequence>
<dbReference type="OrthoDB" id="296642at2157"/>